<sequence>MEPKALESLTPAVMASKAQKALLTDITDNGQYIVAVGKRGIILHSNDAIEWKQSSVPLQVLLTSVFFIDQNIGWAVGHDATILHTLDGGVKWSVQNYQPELDKPFLDIQFKDKLNGFAIGAYGLFYRTSDGGINWKNEFLSSLLFSEDADYLAELKAEDPEGYVIETQSILPHFNQILISKNKLIMAGEQGFLAMSEDGGKHWNRLDEIYTGSFFDIKILKNGTWITAGLRGNAFTSTDSGKNWKKVQTHSQATINQILVTDDGAVLSSNNGILLTYKAGSVTKLELSDGKAILATLIKDQKLIFASEVGIKSQELK</sequence>
<organism evidence="4 5">
    <name type="scientific">Pseudoalteromonas denitrificans DSM 6059</name>
    <dbReference type="NCBI Taxonomy" id="1123010"/>
    <lineage>
        <taxon>Bacteria</taxon>
        <taxon>Pseudomonadati</taxon>
        <taxon>Pseudomonadota</taxon>
        <taxon>Gammaproteobacteria</taxon>
        <taxon>Alteromonadales</taxon>
        <taxon>Pseudoalteromonadaceae</taxon>
        <taxon>Pseudoalteromonas</taxon>
    </lineage>
</organism>
<accession>A0A1I1G978</accession>
<evidence type="ECO:0000256" key="2">
    <source>
        <dbReference type="ARBA" id="ARBA00023276"/>
    </source>
</evidence>
<dbReference type="GO" id="GO:0015979">
    <property type="term" value="P:photosynthesis"/>
    <property type="evidence" value="ECO:0007669"/>
    <property type="project" value="UniProtKB-KW"/>
</dbReference>
<dbReference type="Gene3D" id="2.130.10.10">
    <property type="entry name" value="YVTN repeat-like/Quinoprotein amine dehydrogenase"/>
    <property type="match status" value="1"/>
</dbReference>
<dbReference type="PANTHER" id="PTHR47199:SF2">
    <property type="entry name" value="PHOTOSYSTEM II STABILITY_ASSEMBLY FACTOR HCF136, CHLOROPLASTIC"/>
    <property type="match status" value="1"/>
</dbReference>
<evidence type="ECO:0000313" key="4">
    <source>
        <dbReference type="EMBL" id="SFC08125.1"/>
    </source>
</evidence>
<dbReference type="Proteomes" id="UP000198862">
    <property type="component" value="Unassembled WGS sequence"/>
</dbReference>
<proteinExistence type="predicted"/>
<dbReference type="InterPro" id="IPR036278">
    <property type="entry name" value="Sialidase_sf"/>
</dbReference>
<feature type="domain" description="Photosynthesis system II assembly factor Ycf48/Hcf136-like" evidence="3">
    <location>
        <begin position="100"/>
        <end position="173"/>
    </location>
</feature>
<name>A0A1I1G978_9GAMM</name>
<dbReference type="EMBL" id="FOLO01000004">
    <property type="protein sequence ID" value="SFC08125.1"/>
    <property type="molecule type" value="Genomic_DNA"/>
</dbReference>
<keyword evidence="2" id="KW-0604">Photosystem II</keyword>
<protein>
    <recommendedName>
        <fullName evidence="3">Photosynthesis system II assembly factor Ycf48/Hcf136-like domain-containing protein</fullName>
    </recommendedName>
</protein>
<dbReference type="GO" id="GO:0009523">
    <property type="term" value="C:photosystem II"/>
    <property type="evidence" value="ECO:0007669"/>
    <property type="project" value="UniProtKB-KW"/>
</dbReference>
<gene>
    <name evidence="4" type="ORF">SAMN02745724_00864</name>
</gene>
<evidence type="ECO:0000256" key="1">
    <source>
        <dbReference type="ARBA" id="ARBA00022531"/>
    </source>
</evidence>
<dbReference type="STRING" id="1123010.SAMN02745724_00864"/>
<feature type="domain" description="Photosynthesis system II assembly factor Ycf48/Hcf136-like" evidence="3">
    <location>
        <begin position="49"/>
        <end position="97"/>
    </location>
</feature>
<dbReference type="Pfam" id="PF14870">
    <property type="entry name" value="PSII_BNR"/>
    <property type="match status" value="2"/>
</dbReference>
<dbReference type="SUPFAM" id="SSF50939">
    <property type="entry name" value="Sialidases"/>
    <property type="match status" value="1"/>
</dbReference>
<reference evidence="4 5" key="1">
    <citation type="submission" date="2016-10" db="EMBL/GenBank/DDBJ databases">
        <authorList>
            <person name="de Groot N.N."/>
        </authorList>
    </citation>
    <scope>NUCLEOTIDE SEQUENCE [LARGE SCALE GENOMIC DNA]</scope>
    <source>
        <strain evidence="4 5">DSM 6059</strain>
    </source>
</reference>
<dbReference type="PANTHER" id="PTHR47199">
    <property type="entry name" value="PHOTOSYSTEM II STABILITY/ASSEMBLY FACTOR HCF136, CHLOROPLASTIC"/>
    <property type="match status" value="1"/>
</dbReference>
<dbReference type="InterPro" id="IPR015943">
    <property type="entry name" value="WD40/YVTN_repeat-like_dom_sf"/>
</dbReference>
<keyword evidence="5" id="KW-1185">Reference proteome</keyword>
<dbReference type="AlphaFoldDB" id="A0A1I1G978"/>
<evidence type="ECO:0000259" key="3">
    <source>
        <dbReference type="Pfam" id="PF14870"/>
    </source>
</evidence>
<dbReference type="InterPro" id="IPR028203">
    <property type="entry name" value="PSII_CF48-like_dom"/>
</dbReference>
<keyword evidence="1" id="KW-0602">Photosynthesis</keyword>
<evidence type="ECO:0000313" key="5">
    <source>
        <dbReference type="Proteomes" id="UP000198862"/>
    </source>
</evidence>